<dbReference type="EMBL" id="CAMXCT010004691">
    <property type="protein sequence ID" value="CAI4010004.1"/>
    <property type="molecule type" value="Genomic_DNA"/>
</dbReference>
<accession>A0A9P1GH35</accession>
<feature type="region of interest" description="Disordered" evidence="3">
    <location>
        <begin position="542"/>
        <end position="568"/>
    </location>
</feature>
<dbReference type="InterPro" id="IPR013762">
    <property type="entry name" value="Integrase-like_cat_sf"/>
</dbReference>
<dbReference type="GO" id="GO:0015074">
    <property type="term" value="P:DNA integration"/>
    <property type="evidence" value="ECO:0007669"/>
    <property type="project" value="InterPro"/>
</dbReference>
<keyword evidence="2" id="KW-0233">DNA recombination</keyword>
<comment type="caution">
    <text evidence="5">The sequence shown here is derived from an EMBL/GenBank/DDBJ whole genome shotgun (WGS) entry which is preliminary data.</text>
</comment>
<evidence type="ECO:0000259" key="4">
    <source>
        <dbReference type="PROSITE" id="PS50222"/>
    </source>
</evidence>
<dbReference type="InterPro" id="IPR002048">
    <property type="entry name" value="EF_hand_dom"/>
</dbReference>
<feature type="compositionally biased region" description="Basic residues" evidence="3">
    <location>
        <begin position="548"/>
        <end position="560"/>
    </location>
</feature>
<dbReference type="EMBL" id="CAMXCT030004691">
    <property type="protein sequence ID" value="CAL4797316.1"/>
    <property type="molecule type" value="Genomic_DNA"/>
</dbReference>
<dbReference type="GO" id="GO:0006310">
    <property type="term" value="P:DNA recombination"/>
    <property type="evidence" value="ECO:0007669"/>
    <property type="project" value="UniProtKB-KW"/>
</dbReference>
<reference evidence="5" key="1">
    <citation type="submission" date="2022-10" db="EMBL/GenBank/DDBJ databases">
        <authorList>
            <person name="Chen Y."/>
            <person name="Dougan E. K."/>
            <person name="Chan C."/>
            <person name="Rhodes N."/>
            <person name="Thang M."/>
        </authorList>
    </citation>
    <scope>NUCLEOTIDE SEQUENCE</scope>
</reference>
<gene>
    <name evidence="5" type="ORF">C1SCF055_LOCUS35325</name>
</gene>
<dbReference type="PROSITE" id="PS50222">
    <property type="entry name" value="EF_HAND_2"/>
    <property type="match status" value="2"/>
</dbReference>
<evidence type="ECO:0000313" key="5">
    <source>
        <dbReference type="EMBL" id="CAI4010004.1"/>
    </source>
</evidence>
<dbReference type="InterPro" id="IPR011010">
    <property type="entry name" value="DNA_brk_join_enz"/>
</dbReference>
<dbReference type="PROSITE" id="PS00018">
    <property type="entry name" value="EF_HAND_1"/>
    <property type="match status" value="2"/>
</dbReference>
<reference evidence="6 7" key="2">
    <citation type="submission" date="2024-05" db="EMBL/GenBank/DDBJ databases">
        <authorList>
            <person name="Chen Y."/>
            <person name="Shah S."/>
            <person name="Dougan E. K."/>
            <person name="Thang M."/>
            <person name="Chan C."/>
        </authorList>
    </citation>
    <scope>NUCLEOTIDE SEQUENCE [LARGE SCALE GENOMIC DNA]</scope>
</reference>
<keyword evidence="7" id="KW-1185">Reference proteome</keyword>
<dbReference type="GO" id="GO:0003677">
    <property type="term" value="F:DNA binding"/>
    <property type="evidence" value="ECO:0007669"/>
    <property type="project" value="InterPro"/>
</dbReference>
<evidence type="ECO:0000256" key="1">
    <source>
        <dbReference type="ARBA" id="ARBA00022837"/>
    </source>
</evidence>
<dbReference type="EMBL" id="CAMXCT020004691">
    <property type="protein sequence ID" value="CAL1163379.1"/>
    <property type="molecule type" value="Genomic_DNA"/>
</dbReference>
<dbReference type="GO" id="GO:0005509">
    <property type="term" value="F:calcium ion binding"/>
    <property type="evidence" value="ECO:0007669"/>
    <property type="project" value="InterPro"/>
</dbReference>
<evidence type="ECO:0000256" key="2">
    <source>
        <dbReference type="ARBA" id="ARBA00023172"/>
    </source>
</evidence>
<feature type="domain" description="EF-hand" evidence="4">
    <location>
        <begin position="1755"/>
        <end position="1784"/>
    </location>
</feature>
<dbReference type="OrthoDB" id="416001at2759"/>
<name>A0A9P1GH35_9DINO</name>
<evidence type="ECO:0000313" key="7">
    <source>
        <dbReference type="Proteomes" id="UP001152797"/>
    </source>
</evidence>
<dbReference type="InterPro" id="IPR018247">
    <property type="entry name" value="EF_Hand_1_Ca_BS"/>
</dbReference>
<protein>
    <recommendedName>
        <fullName evidence="4">EF-hand domain-containing protein</fullName>
    </recommendedName>
</protein>
<dbReference type="Gene3D" id="1.10.443.10">
    <property type="entry name" value="Intergrase catalytic core"/>
    <property type="match status" value="1"/>
</dbReference>
<feature type="region of interest" description="Disordered" evidence="3">
    <location>
        <begin position="251"/>
        <end position="276"/>
    </location>
</feature>
<dbReference type="Gene3D" id="1.10.238.10">
    <property type="entry name" value="EF-hand"/>
    <property type="match status" value="1"/>
</dbReference>
<feature type="domain" description="EF-hand" evidence="4">
    <location>
        <begin position="1858"/>
        <end position="1893"/>
    </location>
</feature>
<dbReference type="InterPro" id="IPR011992">
    <property type="entry name" value="EF-hand-dom_pair"/>
</dbReference>
<dbReference type="Proteomes" id="UP001152797">
    <property type="component" value="Unassembled WGS sequence"/>
</dbReference>
<evidence type="ECO:0000256" key="3">
    <source>
        <dbReference type="SAM" id="MobiDB-lite"/>
    </source>
</evidence>
<feature type="region of interest" description="Disordered" evidence="3">
    <location>
        <begin position="166"/>
        <end position="200"/>
    </location>
</feature>
<sequence length="2067" mass="227443">MDGMEGGLDADSLVLAESAVEPYVLSWPLGEEEDGEAEATVLVAMRREGGILLVLPQTFLPRQLVSEGNQGNLEGIFGPSQVFTVPAIIIEDEIVSPTGTDVDVMVIDCSIDVVKHMRAFTYQEELVYNYDEDSPYALPSMDALLPKIRTWVSQAVDMRVGFYTPEEAEGAEETPATPRRRKPPAKATPLGGGAKPKRPTTATLATEMRGILDALPQITKQLTVMSERQTLLESRLAVVPTAKASAAALGSTLSTSLPGPPPPVSDLVKSLQPPPRTQERASLGLLASPGIAKQLEVEELAEERLEGLKGSSLSSDGALAQAVLAQSKALTSLVAQIASSQNDPLSELTGSSSTAGTRGAATRSRLQLELAQHKGLFFQSVLQSMSRRMAPTSNPSATAMELLERGVSGVRYLERFGGYGRVKELGQIQYQVMMIMDFLMAENFLAAMDGVALLAVTLEQAALDGGRMELATLLCLQEDPPASIFVNRQLSSTSRARSFAPLADQRWVTCALAFLKEMEVISNKRNEMNAAGRVGFEASSEGAAAPKAKAKQQPKKKGRGKGALPAAEEVEGGAGAKSSFYNAWLLHMGHLFATVDIEVSHSLFMAPLEIFHCNMARPLRPNAEQMKVFERLRSLIAVCGEGEQQFIAVPGRSGPELGAALLQMERFADLHPELSQSYVQRKPVKFKEDKHLLPFADHPELLPYRSLDASRLKIVGTGEWPMADFLSGPLWLPFQEPRFLLHGEPDDVSVWPVFRREERSENLKLAVEPFVEQVVGSVTDRRDFYHQAKISEERAQSNMLAFAFSEEELDGTRALEEARSTQPTKKQRESVGDGFGLLAESADDLAVEGKWFPCFGSLFQGDHLGVEFALKAHEEVLQRGGLLESSRRLFGHALFPLQRQSEGLIIDDYFAIGCEPITTSPLNTFASKALAKARCIYAAAGLEGSVEKDIDAQNVFKAAGAEIISSASAVQRGLTLVGAPVEKRLALAALSLRAARLKFASSKLLARLAGSWTSVLLYRRCLTSSVDFFFKLGAEAEASGPNTAVPLTRKVAQELVLLSALSPVAVSNIAVKYNEKVYASDASLGLGAVVSAKVDPETVEVLWLGSDKKGCYSKLDAPAAALLAAAGEEVAEPCGPDHLKAPKRGNVLAFRSFVLLRHGRKFGRPCGKEQPRRSKMAWMRAWRALKRLGFCEAVIASCQFASLHKKEFIFLLHGLDPLRLEVKCPGGHSHVKIQGQLTKGSAVYTWPLAEHLAKEFSRVLRLGCAFEERGPDVFGLESVVSNDVLLTEKWRTRKCWHWKRKSHINVLEAHGGLGVLAAAASDQPDSRFVALMDSRVAKGALAKGRSSADGLQRTCKRSSAIQVAFGLYPGWNFAPTRLNIADDPTRRVPVRSPVPLSVRKGLSQQQIQSRAERRKGIELVATRVARQDTLNRRTKLLSDFRCWLFEVHKVSLSQLLSAKPPDPEEICKWLTAYGQDMFLSGKAYGKFAETINAVAQARPVIRKQLVGAWDLAFAWQSDEPGEHHPALPLSILLAIVALALLWGWPLEASVISLTWCGLLRIGEVLIAERGDLILPEDSMPGVLFGLLRIRTPKTRGRAARHQAARIDPPDVLSLLSAVYGKCPSSTRLWPYSAATLRKRFCCLLAGVGLATEKIKGRYPFSLGSLRPGGATHMLLESEDSEKVRRRGRWVTNKVMEIYLQEILYTTFAETLDRQTKIRVNQLAGNFTKILGQSVAFLNSAIPPTTWWNLFQTKDDEVIEEVDKDQGGTLDLDEFKELLDLLHMREGFTRSEFEEFVSILRRYDRRKGQVDGKDLPAILNWLGFMWPKERIQQVLDQVNSGTRLDPHNFIVCMRKVREHELEMVQHLLRKHDSDNSGTIGMREVVPILKEIGYEMWDISAIFEAAEEAGVDSSEMDLSGLWRLLLTYRKREGFANIDLQQIDGAFDKDRVQSLPALEAMRALRELGFTANFLVMQTMLSKAMDVLSPVQPKKLEDIKESHASEITDAKEPGMDGADVGRQPGWKMLFALCLASAVEGPRAKGHGWQLTVTHGIWYKYVGTQKDGLDTA</sequence>
<organism evidence="5">
    <name type="scientific">Cladocopium goreaui</name>
    <dbReference type="NCBI Taxonomy" id="2562237"/>
    <lineage>
        <taxon>Eukaryota</taxon>
        <taxon>Sar</taxon>
        <taxon>Alveolata</taxon>
        <taxon>Dinophyceae</taxon>
        <taxon>Suessiales</taxon>
        <taxon>Symbiodiniaceae</taxon>
        <taxon>Cladocopium</taxon>
    </lineage>
</organism>
<evidence type="ECO:0000313" key="6">
    <source>
        <dbReference type="EMBL" id="CAL4797316.1"/>
    </source>
</evidence>
<proteinExistence type="predicted"/>
<keyword evidence="1" id="KW-0106">Calcium</keyword>
<dbReference type="SUPFAM" id="SSF56349">
    <property type="entry name" value="DNA breaking-rejoining enzymes"/>
    <property type="match status" value="1"/>
</dbReference>
<dbReference type="SMART" id="SM00054">
    <property type="entry name" value="EFh"/>
    <property type="match status" value="2"/>
</dbReference>
<dbReference type="SUPFAM" id="SSF47473">
    <property type="entry name" value="EF-hand"/>
    <property type="match status" value="1"/>
</dbReference>